<dbReference type="Pfam" id="PF09250">
    <property type="entry name" value="Prim-Pol"/>
    <property type="match status" value="1"/>
</dbReference>
<dbReference type="AlphaFoldDB" id="W5TNV8"/>
<evidence type="ECO:0000313" key="3">
    <source>
        <dbReference type="Proteomes" id="UP000019150"/>
    </source>
</evidence>
<dbReference type="eggNOG" id="COG4983">
    <property type="taxonomic scope" value="Bacteria"/>
</dbReference>
<dbReference type="HOGENOM" id="CLU_120984_0_0_11"/>
<protein>
    <recommendedName>
        <fullName evidence="1">DNA primase/polymerase bifunctional N-terminal domain-containing protein</fullName>
    </recommendedName>
</protein>
<dbReference type="EMBL" id="CP006850">
    <property type="protein sequence ID" value="AHH20844.1"/>
    <property type="molecule type" value="Genomic_DNA"/>
</dbReference>
<keyword evidence="3" id="KW-1185">Reference proteome</keyword>
<evidence type="ECO:0000259" key="1">
    <source>
        <dbReference type="Pfam" id="PF09250"/>
    </source>
</evidence>
<name>W5TNV8_9NOCA</name>
<dbReference type="RefSeq" id="WP_202807946.1">
    <property type="nucleotide sequence ID" value="NZ_CP006850.1"/>
</dbReference>
<proteinExistence type="predicted"/>
<dbReference type="InterPro" id="IPR015330">
    <property type="entry name" value="DNA_primase/pol_bifunc_N"/>
</dbReference>
<reference evidence="2 3" key="1">
    <citation type="journal article" date="2014" name="Appl. Environ. Microbiol.">
        <title>Insights into the Microbial Degradation of Rubber and Gutta-Percha by Analysis of the Complete Genome of Nocardia nova SH22a.</title>
        <authorList>
            <person name="Luo Q."/>
            <person name="Hiessl S."/>
            <person name="Poehlein A."/>
            <person name="Daniel R."/>
            <person name="Steinbuchel A."/>
        </authorList>
    </citation>
    <scope>NUCLEOTIDE SEQUENCE [LARGE SCALE GENOMIC DNA]</scope>
    <source>
        <strain evidence="2">SH22a</strain>
    </source>
</reference>
<dbReference type="STRING" id="1415166.NONO_c60680"/>
<dbReference type="KEGG" id="nno:NONO_c60680"/>
<dbReference type="Proteomes" id="UP000019150">
    <property type="component" value="Chromosome"/>
</dbReference>
<feature type="domain" description="DNA primase/polymerase bifunctional N-terminal" evidence="1">
    <location>
        <begin position="57"/>
        <end position="176"/>
    </location>
</feature>
<accession>W5TNV8</accession>
<organism evidence="2 3">
    <name type="scientific">Nocardia nova SH22a</name>
    <dbReference type="NCBI Taxonomy" id="1415166"/>
    <lineage>
        <taxon>Bacteria</taxon>
        <taxon>Bacillati</taxon>
        <taxon>Actinomycetota</taxon>
        <taxon>Actinomycetes</taxon>
        <taxon>Mycobacteriales</taxon>
        <taxon>Nocardiaceae</taxon>
        <taxon>Nocardia</taxon>
    </lineage>
</organism>
<gene>
    <name evidence="2" type="ORF">NONO_c60680</name>
</gene>
<sequence length="189" mass="21269">MSRVDTECQQCGEKLDIQRSCRPARYCSGRCRTAAYRARKVRVPKELRTQKRWVRWTRGKRPIQPDGSPASTGVPGTWTSYARVREHTQIGYVLGDGVGCIDLDHCLTSDGKLTAAAERFLEQMPSTWIEVSPSGDGLHIWGRLPESVGRRIVQDDGLHVETYSRGRYITVTGKRFRNAPCRLAALPVP</sequence>
<evidence type="ECO:0000313" key="2">
    <source>
        <dbReference type="EMBL" id="AHH20844.1"/>
    </source>
</evidence>
<dbReference type="PATRIC" id="fig|1415166.3.peg.6244"/>